<feature type="compositionally biased region" description="Polar residues" evidence="1">
    <location>
        <begin position="296"/>
        <end position="320"/>
    </location>
</feature>
<evidence type="ECO:0000256" key="1">
    <source>
        <dbReference type="SAM" id="MobiDB-lite"/>
    </source>
</evidence>
<reference evidence="2" key="2">
    <citation type="submission" date="2025-09" db="UniProtKB">
        <authorList>
            <consortium name="Ensembl"/>
        </authorList>
    </citation>
    <scope>IDENTIFICATION</scope>
</reference>
<evidence type="ECO:0000313" key="3">
    <source>
        <dbReference type="Proteomes" id="UP000694385"/>
    </source>
</evidence>
<name>A0A8C5KB34_JACJA</name>
<dbReference type="OMA" id="CSAVENN"/>
<evidence type="ECO:0000313" key="2">
    <source>
        <dbReference type="Ensembl" id="ENSJJAP00000005391.1"/>
    </source>
</evidence>
<protein>
    <recommendedName>
        <fullName evidence="4">Protein FAM217A</fullName>
    </recommendedName>
</protein>
<proteinExistence type="predicted"/>
<feature type="compositionally biased region" description="Pro residues" evidence="1">
    <location>
        <begin position="347"/>
        <end position="362"/>
    </location>
</feature>
<feature type="compositionally biased region" description="Basic and acidic residues" evidence="1">
    <location>
        <begin position="32"/>
        <end position="46"/>
    </location>
</feature>
<accession>A0A8C5KB34</accession>
<dbReference type="InterPro" id="IPR029266">
    <property type="entry name" value="FAM217"/>
</dbReference>
<sequence>QVEEVILDLPLSENAPNRTQNHNKRIFQLWTHPDEENTTDNRESLKSSENTDFSVANSPMKFLTLNHPSTLDNKHAGPYPGLSMPVGLCWPYADGDFLKDRKEIHTVSCSTVKNNNGDSLSAPRWNLKYRNSNVEENVTDESDLSENEKMNDTLLSYFKTMDLNLKPETIENTEEPFTLEPSEMFVYADFLPAPFNTLDLHKFALSKCENWKATVGPPESSIEQLITRLLELERLQHMTIQKEKQRPQSTLCPQAFVERPSSSKAAASKTRQPKPPDTSNPQTSGTEKSRERRKNNCVSGKLEQNASKWNWNSGGKSKLSSRPALKCPSTTKQDDLKASKSSCQELPPKPATAPATQPPAKPVPTRCILPRSPMPVSPIPLTFPENQREEVKAPRNKKKLPRKSILLNKPLYIHKLSCLSPSFIKGKCSPADQK</sequence>
<dbReference type="PANTHER" id="PTHR22145">
    <property type="entry name" value="SI:CH211-266K22.6"/>
    <property type="match status" value="1"/>
</dbReference>
<dbReference type="Proteomes" id="UP000694385">
    <property type="component" value="Unassembled WGS sequence"/>
</dbReference>
<organism evidence="2 3">
    <name type="scientific">Jaculus jaculus</name>
    <name type="common">Lesser Egyptian jerboa</name>
    <dbReference type="NCBI Taxonomy" id="51337"/>
    <lineage>
        <taxon>Eukaryota</taxon>
        <taxon>Metazoa</taxon>
        <taxon>Chordata</taxon>
        <taxon>Craniata</taxon>
        <taxon>Vertebrata</taxon>
        <taxon>Euteleostomi</taxon>
        <taxon>Mammalia</taxon>
        <taxon>Eutheria</taxon>
        <taxon>Euarchontoglires</taxon>
        <taxon>Glires</taxon>
        <taxon>Rodentia</taxon>
        <taxon>Myomorpha</taxon>
        <taxon>Dipodoidea</taxon>
        <taxon>Dipodidae</taxon>
        <taxon>Dipodinae</taxon>
        <taxon>Jaculus</taxon>
    </lineage>
</organism>
<evidence type="ECO:0008006" key="4">
    <source>
        <dbReference type="Google" id="ProtNLM"/>
    </source>
</evidence>
<dbReference type="Ensembl" id="ENSJJAT00000011757.1">
    <property type="protein sequence ID" value="ENSJJAP00000005391.1"/>
    <property type="gene ID" value="ENSJJAG00000010338.1"/>
</dbReference>
<gene>
    <name evidence="2" type="primary">Fam217a</name>
</gene>
<dbReference type="AlphaFoldDB" id="A0A8C5KB34"/>
<reference evidence="2" key="1">
    <citation type="submission" date="2025-08" db="UniProtKB">
        <authorList>
            <consortium name="Ensembl"/>
        </authorList>
    </citation>
    <scope>IDENTIFICATION</scope>
</reference>
<dbReference type="Pfam" id="PF15344">
    <property type="entry name" value="FAM217"/>
    <property type="match status" value="1"/>
</dbReference>
<dbReference type="GeneTree" id="ENSGT00940000154543"/>
<feature type="region of interest" description="Disordered" evidence="1">
    <location>
        <begin position="258"/>
        <end position="402"/>
    </location>
</feature>
<keyword evidence="3" id="KW-1185">Reference proteome</keyword>
<feature type="region of interest" description="Disordered" evidence="1">
    <location>
        <begin position="32"/>
        <end position="53"/>
    </location>
</feature>
<dbReference type="PANTHER" id="PTHR22145:SF4">
    <property type="entry name" value="PROTEIN FAM217A"/>
    <property type="match status" value="1"/>
</dbReference>